<dbReference type="InterPro" id="IPR036388">
    <property type="entry name" value="WH-like_DNA-bd_sf"/>
</dbReference>
<dbReference type="Pfam" id="PF04157">
    <property type="entry name" value="EAP30"/>
    <property type="match status" value="1"/>
</dbReference>
<dbReference type="GO" id="GO:0043328">
    <property type="term" value="P:protein transport to vacuole involved in ubiquitin-dependent protein catabolic process via the multivesicular body sorting pathway"/>
    <property type="evidence" value="ECO:0007669"/>
    <property type="project" value="UniProtKB-UniRule"/>
</dbReference>
<protein>
    <recommendedName>
        <fullName evidence="1">Vacuolar protein-sorting-associated protein 36</fullName>
    </recommendedName>
    <alternativeName>
        <fullName evidence="1">ESCRT-II complex subunit VPS36</fullName>
    </alternativeName>
</protein>
<comment type="caution">
    <text evidence="3">The sequence shown here is derived from an EMBL/GenBank/DDBJ whole genome shotgun (WGS) entry which is preliminary data.</text>
</comment>
<keyword evidence="1" id="KW-0963">Cytoplasm</keyword>
<dbReference type="eggNOG" id="ENOG502S9BZ">
    <property type="taxonomic scope" value="Eukaryota"/>
</dbReference>
<dbReference type="PANTHER" id="PTHR13128:SF12">
    <property type="entry name" value="VACUOLAR PROTEIN-SORTING-ASSOCIATED PROTEIN 36"/>
    <property type="match status" value="1"/>
</dbReference>
<comment type="subcellular location">
    <subcellularLocation>
        <location evidence="1">Cytoplasm</location>
    </subcellularLocation>
    <subcellularLocation>
        <location evidence="1">Endosome</location>
    </subcellularLocation>
</comment>
<feature type="coiled-coil region" evidence="2">
    <location>
        <begin position="114"/>
        <end position="145"/>
    </location>
</feature>
<dbReference type="GO" id="GO:0032266">
    <property type="term" value="F:phosphatidylinositol-3-phosphate binding"/>
    <property type="evidence" value="ECO:0007669"/>
    <property type="project" value="UniProtKB-UniRule"/>
</dbReference>
<evidence type="ECO:0000256" key="2">
    <source>
        <dbReference type="SAM" id="Coils"/>
    </source>
</evidence>
<dbReference type="STRING" id="1537102.L1LFQ8"/>
<dbReference type="Gene3D" id="1.10.10.10">
    <property type="entry name" value="Winged helix-like DNA-binding domain superfamily/Winged helix DNA-binding domain"/>
    <property type="match status" value="1"/>
</dbReference>
<evidence type="ECO:0000313" key="3">
    <source>
        <dbReference type="EMBL" id="EKX74109.1"/>
    </source>
</evidence>
<dbReference type="GeneID" id="15807557"/>
<proteinExistence type="inferred from homology"/>
<dbReference type="GO" id="GO:0000814">
    <property type="term" value="C:ESCRT II complex"/>
    <property type="evidence" value="ECO:0007669"/>
    <property type="project" value="UniProtKB-UniRule"/>
</dbReference>
<dbReference type="EMBL" id="ACOU01000002">
    <property type="protein sequence ID" value="EKX74109.1"/>
    <property type="molecule type" value="Genomic_DNA"/>
</dbReference>
<evidence type="ECO:0000313" key="4">
    <source>
        <dbReference type="Proteomes" id="UP000031512"/>
    </source>
</evidence>
<dbReference type="RefSeq" id="XP_004833561.1">
    <property type="nucleotide sequence ID" value="XM_004833504.1"/>
</dbReference>
<gene>
    <name evidence="3" type="ORF">BEWA_041470</name>
</gene>
<comment type="similarity">
    <text evidence="1">Belongs to the VPS36 family.</text>
</comment>
<dbReference type="InterPro" id="IPR037855">
    <property type="entry name" value="Vps36"/>
</dbReference>
<dbReference type="PANTHER" id="PTHR13128">
    <property type="entry name" value="VACUOLAR PROTEIN-SORTING-ASSOCIATED PROTEIN 36"/>
    <property type="match status" value="1"/>
</dbReference>
<name>L1LFQ8_THEEQ</name>
<dbReference type="GO" id="GO:0031902">
    <property type="term" value="C:late endosome membrane"/>
    <property type="evidence" value="ECO:0007669"/>
    <property type="project" value="UniProtKB-UniRule"/>
</dbReference>
<dbReference type="AlphaFoldDB" id="L1LFQ8"/>
<evidence type="ECO:0000256" key="1">
    <source>
        <dbReference type="RuleBase" id="RU367095"/>
    </source>
</evidence>
<dbReference type="GO" id="GO:0043130">
    <property type="term" value="F:ubiquitin binding"/>
    <property type="evidence" value="ECO:0007669"/>
    <property type="project" value="UniProtKB-UniRule"/>
</dbReference>
<dbReference type="Proteomes" id="UP000031512">
    <property type="component" value="Unassembled WGS sequence"/>
</dbReference>
<dbReference type="VEuPathDB" id="PiroplasmaDB:BEWA_041470"/>
<comment type="function">
    <text evidence="1">Component of the ESCRT-II complex (endosomal sorting complex required for transport II), which is required for multivesicular body (MVB) formation and sorting of endosomal cargo proteins into MVBs.</text>
</comment>
<sequence length="330" mass="36951">MKKLIEEKVAKLESLRVSTGVLKPFEDCSDGLLTTLRFSFKDSAGKAKCIFISSITDIRMSKRFLREYIVLNTGELRYNITCLDLESIFAHFQRVIALNKENLILGTSDGIGGISRVIQAKKDKRDEAENLKNAALKDLDTLRGKFDGVLAIAKEYSRMRGLESGQEHVQELFKNLGISNVFSELDLNSSKGKRIEGIKRVLDSLLEANGMVLLQNLFCAVNSLLLCDLYSPSELFESVKALADVGFCKMTKLHGTWVVTRNTDGIDFGNILKDTKNGPITLVSYSRDYQLPIALAEVQLNMAEASGLIVRDDSVQQVQYFYNDFKAFDM</sequence>
<keyword evidence="4" id="KW-1185">Reference proteome</keyword>
<dbReference type="SUPFAM" id="SSF46785">
    <property type="entry name" value="Winged helix' DNA-binding domain"/>
    <property type="match status" value="1"/>
</dbReference>
<accession>L1LFQ8</accession>
<dbReference type="InterPro" id="IPR036390">
    <property type="entry name" value="WH_DNA-bd_sf"/>
</dbReference>
<dbReference type="OrthoDB" id="271448at2759"/>
<keyword evidence="1" id="KW-0967">Endosome</keyword>
<dbReference type="KEGG" id="beq:BEWA_041470"/>
<dbReference type="InterPro" id="IPR040608">
    <property type="entry name" value="Snf8/Vps36"/>
</dbReference>
<keyword evidence="2" id="KW-0175">Coiled coil</keyword>
<comment type="subunit">
    <text evidence="1">Component of the endosomal sorting complex required for transport II (ESCRT-II).</text>
</comment>
<keyword evidence="1" id="KW-0813">Transport</keyword>
<organism evidence="3 4">
    <name type="scientific">Theileria equi strain WA</name>
    <dbReference type="NCBI Taxonomy" id="1537102"/>
    <lineage>
        <taxon>Eukaryota</taxon>
        <taxon>Sar</taxon>
        <taxon>Alveolata</taxon>
        <taxon>Apicomplexa</taxon>
        <taxon>Aconoidasida</taxon>
        <taxon>Piroplasmida</taxon>
        <taxon>Theileriidae</taxon>
        <taxon>Theileria</taxon>
    </lineage>
</organism>
<keyword evidence="1" id="KW-0653">Protein transport</keyword>
<reference evidence="3 4" key="1">
    <citation type="journal article" date="2012" name="BMC Genomics">
        <title>Comparative genomic analysis and phylogenetic position of Theileria equi.</title>
        <authorList>
            <person name="Kappmeyer L.S."/>
            <person name="Thiagarajan M."/>
            <person name="Herndon D.R."/>
            <person name="Ramsay J.D."/>
            <person name="Caler E."/>
            <person name="Djikeng A."/>
            <person name="Gillespie J.J."/>
            <person name="Lau A.O."/>
            <person name="Roalson E.H."/>
            <person name="Silva J.C."/>
            <person name="Silva M.G."/>
            <person name="Suarez C.E."/>
            <person name="Ueti M.W."/>
            <person name="Nene V.M."/>
            <person name="Mealey R.H."/>
            <person name="Knowles D.P."/>
            <person name="Brayton K.A."/>
        </authorList>
    </citation>
    <scope>NUCLEOTIDE SEQUENCE [LARGE SCALE GENOMIC DNA]</scope>
    <source>
        <strain evidence="3 4">WA</strain>
    </source>
</reference>